<dbReference type="EMBL" id="LQPJ01000111">
    <property type="protein sequence ID" value="ORW22978.1"/>
    <property type="molecule type" value="Genomic_DNA"/>
</dbReference>
<gene>
    <name evidence="1" type="ORF">AWC19_12455</name>
</gene>
<reference evidence="1 2" key="1">
    <citation type="submission" date="2016-01" db="EMBL/GenBank/DDBJ databases">
        <title>The new phylogeny of the genus Mycobacterium.</title>
        <authorList>
            <person name="Tarcisio F."/>
            <person name="Conor M."/>
            <person name="Antonella G."/>
            <person name="Elisabetta G."/>
            <person name="Giulia F.S."/>
            <person name="Sara T."/>
            <person name="Anna F."/>
            <person name="Clotilde B."/>
            <person name="Roberto B."/>
            <person name="Veronica D.S."/>
            <person name="Fabio R."/>
            <person name="Monica P."/>
            <person name="Olivier J."/>
            <person name="Enrico T."/>
            <person name="Nicola S."/>
        </authorList>
    </citation>
    <scope>NUCLEOTIDE SEQUENCE [LARGE SCALE GENOMIC DNA]</scope>
    <source>
        <strain evidence="1 2">DSM 44572</strain>
    </source>
</reference>
<dbReference type="Proteomes" id="UP000193529">
    <property type="component" value="Unassembled WGS sequence"/>
</dbReference>
<dbReference type="RefSeq" id="WP_069395819.1">
    <property type="nucleotide sequence ID" value="NZ_LQPJ01000111.1"/>
</dbReference>
<evidence type="ECO:0000313" key="1">
    <source>
        <dbReference type="EMBL" id="ORW22978.1"/>
    </source>
</evidence>
<proteinExistence type="predicted"/>
<name>A0A1X1ZI44_9MYCO</name>
<protein>
    <submittedName>
        <fullName evidence="1">Uncharacterized protein</fullName>
    </submittedName>
</protein>
<sequence>MTIENFSGAVEGAFATGNSAYGPGFDSREVIARYGEEDGGALIEKIQSLMQEAMRMDVDWTKYDLAGSQANVASRLRENHPELTPEATEWFGRYFSFQNR</sequence>
<organism evidence="1 2">
    <name type="scientific">Mycobacterium palustre</name>
    <dbReference type="NCBI Taxonomy" id="153971"/>
    <lineage>
        <taxon>Bacteria</taxon>
        <taxon>Bacillati</taxon>
        <taxon>Actinomycetota</taxon>
        <taxon>Actinomycetes</taxon>
        <taxon>Mycobacteriales</taxon>
        <taxon>Mycobacteriaceae</taxon>
        <taxon>Mycobacterium</taxon>
        <taxon>Mycobacterium simiae complex</taxon>
    </lineage>
</organism>
<accession>A0A1X1ZI44</accession>
<dbReference type="OrthoDB" id="4737355at2"/>
<dbReference type="AlphaFoldDB" id="A0A1X1ZI44"/>
<evidence type="ECO:0000313" key="2">
    <source>
        <dbReference type="Proteomes" id="UP000193529"/>
    </source>
</evidence>
<keyword evidence="2" id="KW-1185">Reference proteome</keyword>
<comment type="caution">
    <text evidence="1">The sequence shown here is derived from an EMBL/GenBank/DDBJ whole genome shotgun (WGS) entry which is preliminary data.</text>
</comment>